<feature type="compositionally biased region" description="Basic and acidic residues" evidence="1">
    <location>
        <begin position="399"/>
        <end position="409"/>
    </location>
</feature>
<dbReference type="AlphaFoldDB" id="A8QAL5"/>
<dbReference type="PANTHER" id="PTHR12661">
    <property type="entry name" value="PETER PAN-RELATED"/>
    <property type="match status" value="1"/>
</dbReference>
<dbReference type="OMA" id="KDYTVMT"/>
<feature type="region of interest" description="Disordered" evidence="1">
    <location>
        <begin position="1"/>
        <end position="23"/>
    </location>
</feature>
<feature type="region of interest" description="Disordered" evidence="1">
    <location>
        <begin position="255"/>
        <end position="281"/>
    </location>
</feature>
<feature type="region of interest" description="Disordered" evidence="1">
    <location>
        <begin position="356"/>
        <end position="498"/>
    </location>
</feature>
<dbReference type="GO" id="GO:0030687">
    <property type="term" value="C:preribosome, large subunit precursor"/>
    <property type="evidence" value="ECO:0007669"/>
    <property type="project" value="TreeGrafter"/>
</dbReference>
<dbReference type="STRING" id="425265.A8QAL5"/>
<dbReference type="RefSeq" id="XP_001728986.1">
    <property type="nucleotide sequence ID" value="XM_001728934.1"/>
</dbReference>
<keyword evidence="4" id="KW-1185">Reference proteome</keyword>
<evidence type="ECO:0000313" key="4">
    <source>
        <dbReference type="Proteomes" id="UP000008837"/>
    </source>
</evidence>
<gene>
    <name evidence="3" type="ORF">MGL_3774</name>
</gene>
<dbReference type="GeneID" id="5853293"/>
<organism evidence="3 4">
    <name type="scientific">Malassezia globosa (strain ATCC MYA-4612 / CBS 7966)</name>
    <name type="common">Dandruff-associated fungus</name>
    <dbReference type="NCBI Taxonomy" id="425265"/>
    <lineage>
        <taxon>Eukaryota</taxon>
        <taxon>Fungi</taxon>
        <taxon>Dikarya</taxon>
        <taxon>Basidiomycota</taxon>
        <taxon>Ustilaginomycotina</taxon>
        <taxon>Malasseziomycetes</taxon>
        <taxon>Malasseziales</taxon>
        <taxon>Malasseziaceae</taxon>
        <taxon>Malassezia</taxon>
    </lineage>
</organism>
<dbReference type="EMBL" id="AAYY01000015">
    <property type="protein sequence ID" value="EDP41772.1"/>
    <property type="molecule type" value="Genomic_DNA"/>
</dbReference>
<dbReference type="Pfam" id="PF04427">
    <property type="entry name" value="Brix"/>
    <property type="match status" value="1"/>
</dbReference>
<feature type="compositionally biased region" description="Low complexity" evidence="1">
    <location>
        <begin position="418"/>
        <end position="432"/>
    </location>
</feature>
<dbReference type="GO" id="GO:0000027">
    <property type="term" value="P:ribosomal large subunit assembly"/>
    <property type="evidence" value="ECO:0007669"/>
    <property type="project" value="TreeGrafter"/>
</dbReference>
<protein>
    <recommendedName>
        <fullName evidence="2">Brix domain-containing protein</fullName>
    </recommendedName>
</protein>
<dbReference type="PANTHER" id="PTHR12661:SF5">
    <property type="entry name" value="SUPPRESSOR OF SWI4 1 HOMOLOG"/>
    <property type="match status" value="1"/>
</dbReference>
<evidence type="ECO:0000313" key="3">
    <source>
        <dbReference type="EMBL" id="EDP41772.1"/>
    </source>
</evidence>
<feature type="compositionally biased region" description="Low complexity" evidence="1">
    <location>
        <begin position="213"/>
        <end position="225"/>
    </location>
</feature>
<dbReference type="OrthoDB" id="10261452at2759"/>
<dbReference type="SMART" id="SM00879">
    <property type="entry name" value="Brix"/>
    <property type="match status" value="1"/>
</dbReference>
<feature type="compositionally biased region" description="Basic residues" evidence="1">
    <location>
        <begin position="484"/>
        <end position="498"/>
    </location>
</feature>
<feature type="domain" description="Brix" evidence="2">
    <location>
        <begin position="26"/>
        <end position="324"/>
    </location>
</feature>
<feature type="region of interest" description="Disordered" evidence="1">
    <location>
        <begin position="213"/>
        <end position="232"/>
    </location>
</feature>
<dbReference type="GO" id="GO:0019843">
    <property type="term" value="F:rRNA binding"/>
    <property type="evidence" value="ECO:0007669"/>
    <property type="project" value="InterPro"/>
</dbReference>
<feature type="compositionally biased region" description="Basic and acidic residues" evidence="1">
    <location>
        <begin position="356"/>
        <end position="368"/>
    </location>
</feature>
<feature type="compositionally biased region" description="Acidic residues" evidence="1">
    <location>
        <begin position="262"/>
        <end position="277"/>
    </location>
</feature>
<dbReference type="InterPro" id="IPR045112">
    <property type="entry name" value="PPAN-like"/>
</dbReference>
<sequence>MVKRRRKTRTHLKGPINNSQTDARAPKSFVIRGGRVGKSVSTLVRDVRRVMEPNTAARLQERDKNKLRDFLTMAGPLGVSHMLIFNQTDAGINMRVLRCPRGPTVTFRVNKYALVSDIMHSSRRPSAPGSEFTTPPLLVLNNFGGQERHLKLLVSVFQNMFPPLHVHSMRLSQVRRVVLLNYNADTKTIDWRHYQISVRPVGVSRSVRRVIEGSTRPSAVSSGSVSGYGGEHRRHGRALVNLGNATDIAEYVMRGSQATGGEDTDTSEAESEAEDMADPQNSVELSQQYLGRGNAAHSQRAVRLREIGPRMELRLVKVEEGLNGSSVLYHDYVHMSAAEVAKQTRDITAKRQLAAERRAEQERNVERKKQAKQTHKAASLAGQNGGDGGAWEDEDDYSDKDNDVEGHEGSDDDEFAYEDAAAGAPANNNDIAQDILASDEELFDEDDDEEEDVAEHAPDSDEEDDSDLDPIPLGQVEYDEPVTSKHRAPSKKSKRQRS</sequence>
<dbReference type="VEuPathDB" id="FungiDB:MGL_3774"/>
<feature type="compositionally biased region" description="Acidic residues" evidence="1">
    <location>
        <begin position="437"/>
        <end position="453"/>
    </location>
</feature>
<name>A8QAL5_MALGO</name>
<proteinExistence type="predicted"/>
<dbReference type="FunCoup" id="A8QAL5">
    <property type="interactions" value="336"/>
</dbReference>
<evidence type="ECO:0000259" key="2">
    <source>
        <dbReference type="PROSITE" id="PS50833"/>
    </source>
</evidence>
<dbReference type="KEGG" id="mgl:MGL_3774"/>
<dbReference type="InterPro" id="IPR007109">
    <property type="entry name" value="Brix"/>
</dbReference>
<evidence type="ECO:0000256" key="1">
    <source>
        <dbReference type="SAM" id="MobiDB-lite"/>
    </source>
</evidence>
<accession>A8QAL5</accession>
<comment type="caution">
    <text evidence="3">The sequence shown here is derived from an EMBL/GenBank/DDBJ whole genome shotgun (WGS) entry which is preliminary data.</text>
</comment>
<dbReference type="GO" id="GO:0006364">
    <property type="term" value="P:rRNA processing"/>
    <property type="evidence" value="ECO:0007669"/>
    <property type="project" value="InterPro"/>
</dbReference>
<dbReference type="Proteomes" id="UP000008837">
    <property type="component" value="Unassembled WGS sequence"/>
</dbReference>
<feature type="compositionally biased region" description="Basic residues" evidence="1">
    <location>
        <begin position="1"/>
        <end position="12"/>
    </location>
</feature>
<dbReference type="InParanoid" id="A8QAL5"/>
<dbReference type="PROSITE" id="PS50833">
    <property type="entry name" value="BRIX"/>
    <property type="match status" value="1"/>
</dbReference>
<reference evidence="3 4" key="1">
    <citation type="journal article" date="2007" name="Proc. Natl. Acad. Sci. U.S.A.">
        <title>Dandruff-associated Malassezia genomes reveal convergent and divergent virulence traits shared with plant and human fungal pathogens.</title>
        <authorList>
            <person name="Xu J."/>
            <person name="Saunders C.W."/>
            <person name="Hu P."/>
            <person name="Grant R.A."/>
            <person name="Boekhout T."/>
            <person name="Kuramae E.E."/>
            <person name="Kronstad J.W."/>
            <person name="Deangelis Y.M."/>
            <person name="Reeder N.L."/>
            <person name="Johnstone K.R."/>
            <person name="Leland M."/>
            <person name="Fieno A.M."/>
            <person name="Begley W.M."/>
            <person name="Sun Y."/>
            <person name="Lacey M.P."/>
            <person name="Chaudhary T."/>
            <person name="Keough T."/>
            <person name="Chu L."/>
            <person name="Sears R."/>
            <person name="Yuan B."/>
            <person name="Dawson T.L.Jr."/>
        </authorList>
    </citation>
    <scope>NUCLEOTIDE SEQUENCE [LARGE SCALE GENOMIC DNA]</scope>
    <source>
        <strain evidence="4">ATCC MYA-4612 / CBS 7966</strain>
    </source>
</reference>